<dbReference type="AlphaFoldDB" id="A0A072VKZ6"/>
<dbReference type="STRING" id="3880.A0A072VKZ6"/>
<dbReference type="HOGENOM" id="CLU_2112476_0_0_1"/>
<name>A0A072VKZ6_MEDTR</name>
<evidence type="ECO:0000313" key="3">
    <source>
        <dbReference type="Proteomes" id="UP000002051"/>
    </source>
</evidence>
<reference evidence="1 3" key="2">
    <citation type="journal article" date="2014" name="BMC Genomics">
        <title>An improved genome release (version Mt4.0) for the model legume Medicago truncatula.</title>
        <authorList>
            <person name="Tang H."/>
            <person name="Krishnakumar V."/>
            <person name="Bidwell S."/>
            <person name="Rosen B."/>
            <person name="Chan A."/>
            <person name="Zhou S."/>
            <person name="Gentzbittel L."/>
            <person name="Childs K.L."/>
            <person name="Yandell M."/>
            <person name="Gundlach H."/>
            <person name="Mayer K.F."/>
            <person name="Schwartz D.C."/>
            <person name="Town C.D."/>
        </authorList>
    </citation>
    <scope>GENOME REANNOTATION</scope>
    <source>
        <strain evidence="1">A17</strain>
        <strain evidence="2 3">cv. Jemalong A17</strain>
    </source>
</reference>
<gene>
    <name evidence="1" type="ordered locus">MTR_1g066920</name>
</gene>
<organism evidence="1 3">
    <name type="scientific">Medicago truncatula</name>
    <name type="common">Barrel medic</name>
    <name type="synonym">Medicago tribuloides</name>
    <dbReference type="NCBI Taxonomy" id="3880"/>
    <lineage>
        <taxon>Eukaryota</taxon>
        <taxon>Viridiplantae</taxon>
        <taxon>Streptophyta</taxon>
        <taxon>Embryophyta</taxon>
        <taxon>Tracheophyta</taxon>
        <taxon>Spermatophyta</taxon>
        <taxon>Magnoliopsida</taxon>
        <taxon>eudicotyledons</taxon>
        <taxon>Gunneridae</taxon>
        <taxon>Pentapetalae</taxon>
        <taxon>rosids</taxon>
        <taxon>fabids</taxon>
        <taxon>Fabales</taxon>
        <taxon>Fabaceae</taxon>
        <taxon>Papilionoideae</taxon>
        <taxon>50 kb inversion clade</taxon>
        <taxon>NPAAA clade</taxon>
        <taxon>Hologalegina</taxon>
        <taxon>IRL clade</taxon>
        <taxon>Trifolieae</taxon>
        <taxon>Medicago</taxon>
    </lineage>
</organism>
<reference evidence="1 3" key="1">
    <citation type="journal article" date="2011" name="Nature">
        <title>The Medicago genome provides insight into the evolution of rhizobial symbioses.</title>
        <authorList>
            <person name="Young N.D."/>
            <person name="Debelle F."/>
            <person name="Oldroyd G.E."/>
            <person name="Geurts R."/>
            <person name="Cannon S.B."/>
            <person name="Udvardi M.K."/>
            <person name="Benedito V.A."/>
            <person name="Mayer K.F."/>
            <person name="Gouzy J."/>
            <person name="Schoof H."/>
            <person name="Van de Peer Y."/>
            <person name="Proost S."/>
            <person name="Cook D.R."/>
            <person name="Meyers B.C."/>
            <person name="Spannagl M."/>
            <person name="Cheung F."/>
            <person name="De Mita S."/>
            <person name="Krishnakumar V."/>
            <person name="Gundlach H."/>
            <person name="Zhou S."/>
            <person name="Mudge J."/>
            <person name="Bharti A.K."/>
            <person name="Murray J.D."/>
            <person name="Naoumkina M.A."/>
            <person name="Rosen B."/>
            <person name="Silverstein K.A."/>
            <person name="Tang H."/>
            <person name="Rombauts S."/>
            <person name="Zhao P.X."/>
            <person name="Zhou P."/>
            <person name="Barbe V."/>
            <person name="Bardou P."/>
            <person name="Bechner M."/>
            <person name="Bellec A."/>
            <person name="Berger A."/>
            <person name="Berges H."/>
            <person name="Bidwell S."/>
            <person name="Bisseling T."/>
            <person name="Choisne N."/>
            <person name="Couloux A."/>
            <person name="Denny R."/>
            <person name="Deshpande S."/>
            <person name="Dai X."/>
            <person name="Doyle J.J."/>
            <person name="Dudez A.M."/>
            <person name="Farmer A.D."/>
            <person name="Fouteau S."/>
            <person name="Franken C."/>
            <person name="Gibelin C."/>
            <person name="Gish J."/>
            <person name="Goldstein S."/>
            <person name="Gonzalez A.J."/>
            <person name="Green P.J."/>
            <person name="Hallab A."/>
            <person name="Hartog M."/>
            <person name="Hua A."/>
            <person name="Humphray S.J."/>
            <person name="Jeong D.H."/>
            <person name="Jing Y."/>
            <person name="Jocker A."/>
            <person name="Kenton S.M."/>
            <person name="Kim D.J."/>
            <person name="Klee K."/>
            <person name="Lai H."/>
            <person name="Lang C."/>
            <person name="Lin S."/>
            <person name="Macmil S.L."/>
            <person name="Magdelenat G."/>
            <person name="Matthews L."/>
            <person name="McCorrison J."/>
            <person name="Monaghan E.L."/>
            <person name="Mun J.H."/>
            <person name="Najar F.Z."/>
            <person name="Nicholson C."/>
            <person name="Noirot C."/>
            <person name="O'Bleness M."/>
            <person name="Paule C.R."/>
            <person name="Poulain J."/>
            <person name="Prion F."/>
            <person name="Qin B."/>
            <person name="Qu C."/>
            <person name="Retzel E.F."/>
            <person name="Riddle C."/>
            <person name="Sallet E."/>
            <person name="Samain S."/>
            <person name="Samson N."/>
            <person name="Sanders I."/>
            <person name="Saurat O."/>
            <person name="Scarpelli C."/>
            <person name="Schiex T."/>
            <person name="Segurens B."/>
            <person name="Severin A.J."/>
            <person name="Sherrier D.J."/>
            <person name="Shi R."/>
            <person name="Sims S."/>
            <person name="Singer S.R."/>
            <person name="Sinharoy S."/>
            <person name="Sterck L."/>
            <person name="Viollet A."/>
            <person name="Wang B.B."/>
            <person name="Wang K."/>
            <person name="Wang M."/>
            <person name="Wang X."/>
            <person name="Warfsmann J."/>
            <person name="Weissenbach J."/>
            <person name="White D.D."/>
            <person name="White J.D."/>
            <person name="Wiley G.B."/>
            <person name="Wincker P."/>
            <person name="Xing Y."/>
            <person name="Yang L."/>
            <person name="Yao Z."/>
            <person name="Ying F."/>
            <person name="Zhai J."/>
            <person name="Zhou L."/>
            <person name="Zuber A."/>
            <person name="Denarie J."/>
            <person name="Dixon R.A."/>
            <person name="May G.D."/>
            <person name="Schwartz D.C."/>
            <person name="Rogers J."/>
            <person name="Quetier F."/>
            <person name="Town C.D."/>
            <person name="Roe B.A."/>
        </authorList>
    </citation>
    <scope>NUCLEOTIDE SEQUENCE [LARGE SCALE GENOMIC DNA]</scope>
    <source>
        <strain evidence="1">A17</strain>
        <strain evidence="2 3">cv. Jemalong A17</strain>
    </source>
</reference>
<dbReference type="EnsemblPlants" id="KEH42286">
    <property type="protein sequence ID" value="KEH42286"/>
    <property type="gene ID" value="MTR_1g066920"/>
</dbReference>
<evidence type="ECO:0000313" key="1">
    <source>
        <dbReference type="EMBL" id="KEH42286.1"/>
    </source>
</evidence>
<accession>A0A072VKZ6</accession>
<sequence length="115" mass="13135">MFYCELVSDLEKSSPTYDIPFLKSLARMNRVIFHLMSCERMCAFAESKVDNLDSLKITVPTVQLLNEFVSPRCKYFKLAAFGQPRIPPHNSDDNLSLICKYALKDASLSKSTMFL</sequence>
<dbReference type="Proteomes" id="UP000002051">
    <property type="component" value="Unassembled WGS sequence"/>
</dbReference>
<protein>
    <submittedName>
        <fullName evidence="1">E3 ubiquitin-protein ligase, putative</fullName>
    </submittedName>
</protein>
<keyword evidence="3" id="KW-1185">Reference proteome</keyword>
<evidence type="ECO:0000313" key="2">
    <source>
        <dbReference type="EnsemblPlants" id="KEH42286"/>
    </source>
</evidence>
<proteinExistence type="predicted"/>
<reference evidence="2" key="3">
    <citation type="submission" date="2015-04" db="UniProtKB">
        <authorList>
            <consortium name="EnsemblPlants"/>
        </authorList>
    </citation>
    <scope>IDENTIFICATION</scope>
    <source>
        <strain evidence="2">cv. Jemalong A17</strain>
    </source>
</reference>
<dbReference type="EMBL" id="CM001217">
    <property type="protein sequence ID" value="KEH42286.1"/>
    <property type="molecule type" value="Genomic_DNA"/>
</dbReference>